<protein>
    <submittedName>
        <fullName evidence="2">Uncharacterized protein</fullName>
    </submittedName>
</protein>
<reference evidence="2" key="2">
    <citation type="submission" date="2020-08" db="EMBL/GenBank/DDBJ databases">
        <title>Draft Genome Sequence of Cumin Blight Pathogen Alternaria burnsii.</title>
        <authorList>
            <person name="Feng Z."/>
        </authorList>
    </citation>
    <scope>NUCLEOTIDE SEQUENCE</scope>
    <source>
        <strain evidence="2">CBS107.38</strain>
    </source>
</reference>
<gene>
    <name evidence="2" type="ORF">GT037_002454</name>
</gene>
<evidence type="ECO:0000313" key="3">
    <source>
        <dbReference type="Proteomes" id="UP000596902"/>
    </source>
</evidence>
<organism evidence="2 3">
    <name type="scientific">Alternaria burnsii</name>
    <dbReference type="NCBI Taxonomy" id="1187904"/>
    <lineage>
        <taxon>Eukaryota</taxon>
        <taxon>Fungi</taxon>
        <taxon>Dikarya</taxon>
        <taxon>Ascomycota</taxon>
        <taxon>Pezizomycotina</taxon>
        <taxon>Dothideomycetes</taxon>
        <taxon>Pleosporomycetidae</taxon>
        <taxon>Pleosporales</taxon>
        <taxon>Pleosporineae</taxon>
        <taxon>Pleosporaceae</taxon>
        <taxon>Alternaria</taxon>
        <taxon>Alternaria sect. Alternaria</taxon>
    </lineage>
</organism>
<dbReference type="GeneID" id="62200679"/>
<name>A0A8H7BG64_9PLEO</name>
<evidence type="ECO:0000256" key="1">
    <source>
        <dbReference type="SAM" id="Coils"/>
    </source>
</evidence>
<keyword evidence="1" id="KW-0175">Coiled coil</keyword>
<sequence>MSRLVESPLISPSILIDSELNIATISRHDSIDSAQDLEIAELRRQIEKLQATETSLIWQCDEASRELKACKRDLAKEKQEARTFAGKLSKESRNLGALNEDMVTLRKDTERQVCDIESKLEQERKKRAKIQQDANRTITELRSELDAKQSVIKNLQACIPDKKRQLHVEQAKIGAIQATAYRPTGSLACKPSSHDANPYQPSHVSHLQDTIKYLQKENARLQNIHHEDGCEEYRNSIFHQLEDAKGLQAAAEAETEGLRHLAKANADLMEENVNNVESIKALIQQTDSYGAKVRQLQGNTKEPLAKEHFTSGMIKDADANHYLNQLLSFSAITYLDTVPVAPKDNEVEIAGYIHRLRAAELQIQVLSSDRNIPPEPCTPVYPTSAALGLSTLFFLASEPEAASSIRSSLEISDLQTVSTTPRTPVPTTNPLNNPALLAGLEDLGKSIMSLSTVPSLKGVVQSSTKLQVTPLPNVALTINIQPTDKRNYSLLQRVQSAISATSSLDIHGPKEYVKQLVASMHDAEADHAEKSKLVVQLEMVSKQYLADIDVLEAQAFKSPVVPKPDVAFWLNNLLKDRATCINTAVEESMLRDRDEALMSHDEFIRDNIQSNDVLIVSVGANDVALKPNSSTIRHMLQLAWLTPRKNLENGTAGALKYFKHMFGTKVENYVTRLTTKTKPRAVIVCMIYFPLESGLGQTSWADAQLKALGYNSYPGQLQAAIRAMYKIATKEIRVDGTEVVPCALHEVLDGKSVSDYTARVEPNESGGRKMAVKFVELLDEIIQK</sequence>
<dbReference type="EMBL" id="JAAABM010000002">
    <property type="protein sequence ID" value="KAF7680803.1"/>
    <property type="molecule type" value="Genomic_DNA"/>
</dbReference>
<evidence type="ECO:0000313" key="2">
    <source>
        <dbReference type="EMBL" id="KAF7680803.1"/>
    </source>
</evidence>
<dbReference type="Gene3D" id="3.40.50.1110">
    <property type="entry name" value="SGNH hydrolase"/>
    <property type="match status" value="1"/>
</dbReference>
<proteinExistence type="predicted"/>
<dbReference type="AlphaFoldDB" id="A0A8H7BG64"/>
<dbReference type="Proteomes" id="UP000596902">
    <property type="component" value="Unassembled WGS sequence"/>
</dbReference>
<keyword evidence="3" id="KW-1185">Reference proteome</keyword>
<comment type="caution">
    <text evidence="2">The sequence shown here is derived from an EMBL/GenBank/DDBJ whole genome shotgun (WGS) entry which is preliminary data.</text>
</comment>
<feature type="coiled-coil region" evidence="1">
    <location>
        <begin position="32"/>
        <end position="80"/>
    </location>
</feature>
<dbReference type="RefSeq" id="XP_038790793.1">
    <property type="nucleotide sequence ID" value="XM_038927501.1"/>
</dbReference>
<accession>A0A8H7BG64</accession>
<dbReference type="InterPro" id="IPR036514">
    <property type="entry name" value="SGNH_hydro_sf"/>
</dbReference>
<reference evidence="2" key="1">
    <citation type="submission" date="2020-01" db="EMBL/GenBank/DDBJ databases">
        <authorList>
            <person name="Feng Z.H.Z."/>
        </authorList>
    </citation>
    <scope>NUCLEOTIDE SEQUENCE</scope>
    <source>
        <strain evidence="2">CBS107.38</strain>
    </source>
</reference>